<proteinExistence type="predicted"/>
<accession>A0A2H0XWT4</accession>
<sequence>MRFKIGLLLFICLASTSQAYLLNTSGILAPQKMVVQSDYFSRSFSSQADLNQSGVEFKIGYGFADCWNALAYVVPGSYPAVAGQVFQTIGLDIEYGVIKNKLGSRAPLDLSFLVGLEVTKVTSHGALAIDQTAGKVGLILGKNVKFYSATATPYIGTKATLVSQSHGSQITDLEADLGLKYNLAANLSWQVELAAHWLRGASLTNGLEWAAGLAWAL</sequence>
<feature type="signal peptide" evidence="1">
    <location>
        <begin position="1"/>
        <end position="19"/>
    </location>
</feature>
<organism evidence="2 3">
    <name type="scientific">Candidatus Saganbacteria bacterium CG08_land_8_20_14_0_20_45_16</name>
    <dbReference type="NCBI Taxonomy" id="2014293"/>
    <lineage>
        <taxon>Bacteria</taxon>
        <taxon>Bacillati</taxon>
        <taxon>Saganbacteria</taxon>
    </lineage>
</organism>
<gene>
    <name evidence="2" type="ORF">COT42_05430</name>
</gene>
<name>A0A2H0XWT4_UNCSA</name>
<dbReference type="AlphaFoldDB" id="A0A2H0XWT4"/>
<evidence type="ECO:0000313" key="3">
    <source>
        <dbReference type="Proteomes" id="UP000231343"/>
    </source>
</evidence>
<protein>
    <recommendedName>
        <fullName evidence="4">Outer membrane protein beta-barrel domain-containing protein</fullName>
    </recommendedName>
</protein>
<reference evidence="2 3" key="1">
    <citation type="submission" date="2017-09" db="EMBL/GenBank/DDBJ databases">
        <title>Depth-based differentiation of microbial function through sediment-hosted aquifers and enrichment of novel symbionts in the deep terrestrial subsurface.</title>
        <authorList>
            <person name="Probst A.J."/>
            <person name="Ladd B."/>
            <person name="Jarett J.K."/>
            <person name="Geller-Mcgrath D.E."/>
            <person name="Sieber C.M."/>
            <person name="Emerson J.B."/>
            <person name="Anantharaman K."/>
            <person name="Thomas B.C."/>
            <person name="Malmstrom R."/>
            <person name="Stieglmeier M."/>
            <person name="Klingl A."/>
            <person name="Woyke T."/>
            <person name="Ryan C.M."/>
            <person name="Banfield J.F."/>
        </authorList>
    </citation>
    <scope>NUCLEOTIDE SEQUENCE [LARGE SCALE GENOMIC DNA]</scope>
    <source>
        <strain evidence="2">CG08_land_8_20_14_0_20_45_16</strain>
    </source>
</reference>
<evidence type="ECO:0000313" key="2">
    <source>
        <dbReference type="EMBL" id="PIS29394.1"/>
    </source>
</evidence>
<comment type="caution">
    <text evidence="2">The sequence shown here is derived from an EMBL/GenBank/DDBJ whole genome shotgun (WGS) entry which is preliminary data.</text>
</comment>
<keyword evidence="1" id="KW-0732">Signal</keyword>
<dbReference type="Proteomes" id="UP000231343">
    <property type="component" value="Unassembled WGS sequence"/>
</dbReference>
<dbReference type="EMBL" id="PEYM01000086">
    <property type="protein sequence ID" value="PIS29394.1"/>
    <property type="molecule type" value="Genomic_DNA"/>
</dbReference>
<evidence type="ECO:0000256" key="1">
    <source>
        <dbReference type="SAM" id="SignalP"/>
    </source>
</evidence>
<feature type="chain" id="PRO_5013816425" description="Outer membrane protein beta-barrel domain-containing protein" evidence="1">
    <location>
        <begin position="20"/>
        <end position="217"/>
    </location>
</feature>
<evidence type="ECO:0008006" key="4">
    <source>
        <dbReference type="Google" id="ProtNLM"/>
    </source>
</evidence>